<feature type="transmembrane region" description="Helical" evidence="1">
    <location>
        <begin position="75"/>
        <end position="96"/>
    </location>
</feature>
<keyword evidence="1" id="KW-0472">Membrane</keyword>
<reference evidence="3 4" key="1">
    <citation type="submission" date="2017-06" db="EMBL/GenBank/DDBJ databases">
        <authorList>
            <person name="Kim H.J."/>
            <person name="Triplett B.A."/>
        </authorList>
    </citation>
    <scope>NUCLEOTIDE SEQUENCE [LARGE SCALE GENOMIC DNA]</scope>
    <source>
        <strain evidence="3 4">CGMCC 4.1858</strain>
    </source>
</reference>
<dbReference type="EMBL" id="FZOF01000001">
    <property type="protein sequence ID" value="SNR89914.1"/>
    <property type="molecule type" value="Genomic_DNA"/>
</dbReference>
<name>A0A239A4G0_9ACTN</name>
<keyword evidence="1" id="KW-1133">Transmembrane helix</keyword>
<dbReference type="RefSeq" id="WP_089222093.1">
    <property type="nucleotide sequence ID" value="NZ_FZOF01000001.1"/>
</dbReference>
<gene>
    <name evidence="3" type="ORF">SAMN05216252_101743</name>
</gene>
<dbReference type="Proteomes" id="UP000198280">
    <property type="component" value="Unassembled WGS sequence"/>
</dbReference>
<dbReference type="Pfam" id="PF19803">
    <property type="entry name" value="DUF6286"/>
    <property type="match status" value="1"/>
</dbReference>
<protein>
    <recommendedName>
        <fullName evidence="2">DUF6286 domain-containing protein</fullName>
    </recommendedName>
</protein>
<evidence type="ECO:0000256" key="1">
    <source>
        <dbReference type="SAM" id="Phobius"/>
    </source>
</evidence>
<proteinExistence type="predicted"/>
<dbReference type="InterPro" id="IPR046253">
    <property type="entry name" value="DUF6286"/>
</dbReference>
<sequence>MSELGPSPLPPRHRSRRRRFWSPRRLPAAITAALLAVVAGLLLYDIAAVRAGRPGMAWRRSLADELATRPLDDPWILAVACVAVVLGLWLVVLAVTPGLRDVLAMRAGTAPVRAGLDRHAAELTLRDRAVEVSGVRSARVTVTRRTATVRAVVSFRETEEVRADLAAVLAEAMEQLSLARPLGLALHVRRMGEG</sequence>
<feature type="domain" description="DUF6286" evidence="2">
    <location>
        <begin position="85"/>
        <end position="189"/>
    </location>
</feature>
<accession>A0A239A4G0</accession>
<keyword evidence="1" id="KW-0812">Transmembrane</keyword>
<dbReference type="AlphaFoldDB" id="A0A239A4G0"/>
<evidence type="ECO:0000313" key="3">
    <source>
        <dbReference type="EMBL" id="SNR89914.1"/>
    </source>
</evidence>
<organism evidence="3 4">
    <name type="scientific">Actinacidiphila glaucinigra</name>
    <dbReference type="NCBI Taxonomy" id="235986"/>
    <lineage>
        <taxon>Bacteria</taxon>
        <taxon>Bacillati</taxon>
        <taxon>Actinomycetota</taxon>
        <taxon>Actinomycetes</taxon>
        <taxon>Kitasatosporales</taxon>
        <taxon>Streptomycetaceae</taxon>
        <taxon>Actinacidiphila</taxon>
    </lineage>
</organism>
<dbReference type="OrthoDB" id="4350534at2"/>
<evidence type="ECO:0000313" key="4">
    <source>
        <dbReference type="Proteomes" id="UP000198280"/>
    </source>
</evidence>
<evidence type="ECO:0000259" key="2">
    <source>
        <dbReference type="Pfam" id="PF19803"/>
    </source>
</evidence>
<keyword evidence="4" id="KW-1185">Reference proteome</keyword>